<feature type="transmembrane region" description="Helical" evidence="8">
    <location>
        <begin position="251"/>
        <end position="270"/>
    </location>
</feature>
<dbReference type="Gene3D" id="2.60.40.1250">
    <property type="entry name" value="Thiol:disulfide interchange protein DsbD, N-terminal domain"/>
    <property type="match status" value="1"/>
</dbReference>
<keyword evidence="4" id="KW-0201">Cytochrome c-type biogenesis</keyword>
<feature type="transmembrane region" description="Helical" evidence="8">
    <location>
        <begin position="203"/>
        <end position="230"/>
    </location>
</feature>
<sequence length="600" mass="64537">MYCPPLRRARVAFVSLLACILGFALPVAHAVEEPLPPDQAFRMQATLQADETASLRFTVAPGYYLYLNKFQFRGEDGLQLTGAPRYPQGEAHEDRFFGRQTIFREQFDVNVPVRIDGKSPRLVATVQGCSEALGVCYPPTDIAVELALFSKAPTSTGGLMPGLERPATGMMDTPGASLQTPPAVIVDDEESGRLGRLLSAGSLLPIVLAFFGLGLLLAFTPCVLPMVPILSSIIVGKADNIDRLRALKLSTAYVLGMAITYALAGVLAGLSGASLALWLQNIWVLGAFALVFVLLALPMFGLFELQMPAALQSRLASVANRQQGSLPGVTLMGAVSALIVGPCMTAPLAAALLSIAQTGNATVGGVALFAMALGMGVPLIVVGVMARHWLPKPGPWMDLVKGFFGWLLLATALWLLYPVLPPRLLWLCVAALLALPAILLLRRSHTAALAARRRLRIASALFGLAAASTVVFAVWQSRLQAEQVGPSFATVQTLDELQARLAAAPGPVMLDVYADWCVSCRELEHYTFRDPAVAHRLSGFTLLRADVTQNNEENRALLKAFQLHAPPAMLFFRNGQLNTRVVGFRDAKALLSVLDRQLER</sequence>
<feature type="domain" description="Thioredoxin" evidence="10">
    <location>
        <begin position="460"/>
        <end position="599"/>
    </location>
</feature>
<dbReference type="PANTHER" id="PTHR32234:SF0">
    <property type="entry name" value="THIOL:DISULFIDE INTERCHANGE PROTEIN DSBD"/>
    <property type="match status" value="1"/>
</dbReference>
<dbReference type="SUPFAM" id="SSF52833">
    <property type="entry name" value="Thioredoxin-like"/>
    <property type="match status" value="1"/>
</dbReference>
<evidence type="ECO:0000256" key="8">
    <source>
        <dbReference type="SAM" id="Phobius"/>
    </source>
</evidence>
<dbReference type="PROSITE" id="PS00194">
    <property type="entry name" value="THIOREDOXIN_1"/>
    <property type="match status" value="1"/>
</dbReference>
<dbReference type="Pfam" id="PF13899">
    <property type="entry name" value="Thioredoxin_7"/>
    <property type="match status" value="1"/>
</dbReference>
<dbReference type="Proteomes" id="UP001500547">
    <property type="component" value="Unassembled WGS sequence"/>
</dbReference>
<dbReference type="Gene3D" id="3.40.30.10">
    <property type="entry name" value="Glutaredoxin"/>
    <property type="match status" value="1"/>
</dbReference>
<dbReference type="CDD" id="cd02953">
    <property type="entry name" value="DsbDgamma"/>
    <property type="match status" value="1"/>
</dbReference>
<evidence type="ECO:0000256" key="2">
    <source>
        <dbReference type="ARBA" id="ARBA00022475"/>
    </source>
</evidence>
<dbReference type="Pfam" id="PF11412">
    <property type="entry name" value="DsbD_N"/>
    <property type="match status" value="1"/>
</dbReference>
<feature type="transmembrane region" description="Helical" evidence="8">
    <location>
        <begin position="454"/>
        <end position="475"/>
    </location>
</feature>
<proteinExistence type="predicted"/>
<name>A0ABP9QLS3_9RHOO</name>
<dbReference type="InterPro" id="IPR013766">
    <property type="entry name" value="Thioredoxin_domain"/>
</dbReference>
<feature type="chain" id="PRO_5045511828" evidence="9">
    <location>
        <begin position="31"/>
        <end position="600"/>
    </location>
</feature>
<protein>
    <submittedName>
        <fullName evidence="11">Protein-disulfide reductase DsbD</fullName>
    </submittedName>
</protein>
<keyword evidence="5 8" id="KW-1133">Transmembrane helix</keyword>
<dbReference type="EMBL" id="BAABLD010000008">
    <property type="protein sequence ID" value="GAA5164069.1"/>
    <property type="molecule type" value="Genomic_DNA"/>
</dbReference>
<comment type="caution">
    <text evidence="11">The sequence shown here is derived from an EMBL/GenBank/DDBJ whole genome shotgun (WGS) entry which is preliminary data.</text>
</comment>
<dbReference type="NCBIfam" id="NF001419">
    <property type="entry name" value="PRK00293.1"/>
    <property type="match status" value="1"/>
</dbReference>
<dbReference type="PROSITE" id="PS51352">
    <property type="entry name" value="THIOREDOXIN_2"/>
    <property type="match status" value="1"/>
</dbReference>
<reference evidence="12" key="1">
    <citation type="journal article" date="2019" name="Int. J. Syst. Evol. Microbiol.">
        <title>The Global Catalogue of Microorganisms (GCM) 10K type strain sequencing project: providing services to taxonomists for standard genome sequencing and annotation.</title>
        <authorList>
            <consortium name="The Broad Institute Genomics Platform"/>
            <consortium name="The Broad Institute Genome Sequencing Center for Infectious Disease"/>
            <person name="Wu L."/>
            <person name="Ma J."/>
        </authorList>
    </citation>
    <scope>NUCLEOTIDE SEQUENCE [LARGE SCALE GENOMIC DNA]</scope>
    <source>
        <strain evidence="12">JCM 18715</strain>
    </source>
</reference>
<feature type="transmembrane region" description="Helical" evidence="8">
    <location>
        <begin position="361"/>
        <end position="386"/>
    </location>
</feature>
<comment type="subcellular location">
    <subcellularLocation>
        <location evidence="1">Cell membrane</location>
        <topology evidence="1">Multi-pass membrane protein</topology>
    </subcellularLocation>
</comment>
<keyword evidence="12" id="KW-1185">Reference proteome</keyword>
<evidence type="ECO:0000259" key="10">
    <source>
        <dbReference type="PROSITE" id="PS51352"/>
    </source>
</evidence>
<keyword evidence="3 8" id="KW-0812">Transmembrane</keyword>
<dbReference type="InterPro" id="IPR036929">
    <property type="entry name" value="DsbDN_sf"/>
</dbReference>
<feature type="transmembrane region" description="Helical" evidence="8">
    <location>
        <begin position="423"/>
        <end position="442"/>
    </location>
</feature>
<dbReference type="RefSeq" id="WP_345532505.1">
    <property type="nucleotide sequence ID" value="NZ_BAABLD010000008.1"/>
</dbReference>
<dbReference type="InterPro" id="IPR003834">
    <property type="entry name" value="Cyt_c_assmbl_TM_dom"/>
</dbReference>
<evidence type="ECO:0000256" key="3">
    <source>
        <dbReference type="ARBA" id="ARBA00022692"/>
    </source>
</evidence>
<accession>A0ABP9QLS3</accession>
<dbReference type="PANTHER" id="PTHR32234">
    <property type="entry name" value="THIOL:DISULFIDE INTERCHANGE PROTEIN DSBD"/>
    <property type="match status" value="1"/>
</dbReference>
<keyword evidence="6 8" id="KW-0472">Membrane</keyword>
<evidence type="ECO:0000256" key="9">
    <source>
        <dbReference type="SAM" id="SignalP"/>
    </source>
</evidence>
<keyword evidence="7" id="KW-0676">Redox-active center</keyword>
<evidence type="ECO:0000313" key="11">
    <source>
        <dbReference type="EMBL" id="GAA5164069.1"/>
    </source>
</evidence>
<keyword evidence="9" id="KW-0732">Signal</keyword>
<organism evidence="11 12">
    <name type="scientific">Viridibacterium curvum</name>
    <dbReference type="NCBI Taxonomy" id="1101404"/>
    <lineage>
        <taxon>Bacteria</taxon>
        <taxon>Pseudomonadati</taxon>
        <taxon>Pseudomonadota</taxon>
        <taxon>Betaproteobacteria</taxon>
        <taxon>Rhodocyclales</taxon>
        <taxon>Rhodocyclaceae</taxon>
        <taxon>Viridibacterium</taxon>
    </lineage>
</organism>
<dbReference type="Pfam" id="PF02683">
    <property type="entry name" value="DsbD_TM"/>
    <property type="match status" value="1"/>
</dbReference>
<dbReference type="InterPro" id="IPR035671">
    <property type="entry name" value="DsbD_gamma"/>
</dbReference>
<evidence type="ECO:0000256" key="6">
    <source>
        <dbReference type="ARBA" id="ARBA00023136"/>
    </source>
</evidence>
<keyword evidence="2" id="KW-1003">Cell membrane</keyword>
<feature type="transmembrane region" description="Helical" evidence="8">
    <location>
        <begin position="326"/>
        <end position="355"/>
    </location>
</feature>
<dbReference type="InterPro" id="IPR036249">
    <property type="entry name" value="Thioredoxin-like_sf"/>
</dbReference>
<dbReference type="InterPro" id="IPR017937">
    <property type="entry name" value="Thioredoxin_CS"/>
</dbReference>
<feature type="transmembrane region" description="Helical" evidence="8">
    <location>
        <begin position="398"/>
        <end position="417"/>
    </location>
</feature>
<evidence type="ECO:0000256" key="4">
    <source>
        <dbReference type="ARBA" id="ARBA00022748"/>
    </source>
</evidence>
<feature type="transmembrane region" description="Helical" evidence="8">
    <location>
        <begin position="282"/>
        <end position="305"/>
    </location>
</feature>
<evidence type="ECO:0000256" key="5">
    <source>
        <dbReference type="ARBA" id="ARBA00022989"/>
    </source>
</evidence>
<gene>
    <name evidence="11" type="primary">dsbD</name>
    <name evidence="11" type="ORF">GCM10025770_17280</name>
</gene>
<evidence type="ECO:0000256" key="7">
    <source>
        <dbReference type="ARBA" id="ARBA00023284"/>
    </source>
</evidence>
<evidence type="ECO:0000313" key="12">
    <source>
        <dbReference type="Proteomes" id="UP001500547"/>
    </source>
</evidence>
<dbReference type="SUPFAM" id="SSF74863">
    <property type="entry name" value="Thiol:disulfide interchange protein DsbD, N-terminal domain (DsbD-alpha)"/>
    <property type="match status" value="1"/>
</dbReference>
<dbReference type="InterPro" id="IPR028250">
    <property type="entry name" value="DsbDN"/>
</dbReference>
<feature type="signal peptide" evidence="9">
    <location>
        <begin position="1"/>
        <end position="30"/>
    </location>
</feature>
<evidence type="ECO:0000256" key="1">
    <source>
        <dbReference type="ARBA" id="ARBA00004651"/>
    </source>
</evidence>